<organism evidence="1 2">
    <name type="scientific">Rhodococcus triatomae</name>
    <dbReference type="NCBI Taxonomy" id="300028"/>
    <lineage>
        <taxon>Bacteria</taxon>
        <taxon>Bacillati</taxon>
        <taxon>Actinomycetota</taxon>
        <taxon>Actinomycetes</taxon>
        <taxon>Mycobacteriales</taxon>
        <taxon>Nocardiaceae</taxon>
        <taxon>Rhodococcus</taxon>
    </lineage>
</organism>
<evidence type="ECO:0000313" key="1">
    <source>
        <dbReference type="EMBL" id="SDH75889.1"/>
    </source>
</evidence>
<protein>
    <submittedName>
        <fullName evidence="1">Membrane dipeptidase (Peptidase family M19)</fullName>
    </submittedName>
</protein>
<dbReference type="Gene3D" id="3.20.20.140">
    <property type="entry name" value="Metal-dependent hydrolases"/>
    <property type="match status" value="1"/>
</dbReference>
<dbReference type="AlphaFoldDB" id="A0A1G8F1L3"/>
<sequence>MAAKTEKAEGTRRTSRAVTARTALALGAALLTVVAATTVAGSAPLSPVDQLEGPPTDPVFGLAGGCYAIASDSQVSDDGPGRFVTRSGDGYAATASTVADADRFRLQAAQLGRFMFFGQDGTLPADRGTSVVATSSFTPDTDWRLTYTDGTHTAAATHSGRVLTVDRASGALTVTDPGTDPDAGRLRLVPTEGCADFPEAEVGAVGGPATSSPGGEVRGFIDTHVHMNADDFIGGDIHCGAPVDPQGITVALADCPDHGSDGAPALAENILSHGDPFHTHDTTGWPTFTDFPAHGSLTHEQTYYRWVERAWRGGLRIFTNLLVSNRVLCEIYWHTSLPCDEMETIRIQARAAHALEDYVDAQYGGPGRGWFRIVSSPAEVRRVAAEGKLAVTLGVEISEPFGCRELAGIPQCTESDIDRDLDEVYALGVRQMILTHKFDNALGGVRFDDGVQGVAVNVGNALSTGSFWRTGPCPGPIADNPVSPVVGNLGDLAQSLPPGISLPVYPSGPACNVRGLTGLGRYAVHAMMDRGMIIDIDHMSVRTADDTLAILEEAGYSGVVSSHSWTDPSNYARIYRLGGFVAPYAHAADTFVESWREAREMRSDDYTFGFGYGADTNGFGPQAAPSPYADSSPVRYPFTSFDGSTDLDRQRTGERVFDVNVDGNAHYGLIPDWIESLRLAAGEDGDQIVDDLSRGAEAYLQMWERVDRDG</sequence>
<keyword evidence="2" id="KW-1185">Reference proteome</keyword>
<evidence type="ECO:0000313" key="2">
    <source>
        <dbReference type="Proteomes" id="UP000183263"/>
    </source>
</evidence>
<dbReference type="EMBL" id="FNDN01000003">
    <property type="protein sequence ID" value="SDH75889.1"/>
    <property type="molecule type" value="Genomic_DNA"/>
</dbReference>
<reference evidence="1 2" key="1">
    <citation type="submission" date="2016-10" db="EMBL/GenBank/DDBJ databases">
        <authorList>
            <person name="de Groot N.N."/>
        </authorList>
    </citation>
    <scope>NUCLEOTIDE SEQUENCE [LARGE SCALE GENOMIC DNA]</scope>
    <source>
        <strain evidence="1 2">DSM 44892</strain>
    </source>
</reference>
<dbReference type="SUPFAM" id="SSF51556">
    <property type="entry name" value="Metallo-dependent hydrolases"/>
    <property type="match status" value="1"/>
</dbReference>
<dbReference type="RefSeq" id="WP_139183180.1">
    <property type="nucleotide sequence ID" value="NZ_CP048813.1"/>
</dbReference>
<dbReference type="Proteomes" id="UP000183263">
    <property type="component" value="Unassembled WGS sequence"/>
</dbReference>
<dbReference type="OrthoDB" id="6071905at2"/>
<dbReference type="InterPro" id="IPR032466">
    <property type="entry name" value="Metal_Hydrolase"/>
</dbReference>
<accession>A0A1G8F1L3</accession>
<gene>
    <name evidence="1" type="ORF">SAMN05444695_103135</name>
</gene>
<proteinExistence type="predicted"/>
<name>A0A1G8F1L3_9NOCA</name>